<feature type="compositionally biased region" description="Basic and acidic residues" evidence="1">
    <location>
        <begin position="246"/>
        <end position="257"/>
    </location>
</feature>
<evidence type="ECO:0000256" key="1">
    <source>
        <dbReference type="SAM" id="MobiDB-lite"/>
    </source>
</evidence>
<reference evidence="3" key="1">
    <citation type="journal article" date="2020" name="Curr. Biol.">
        <title>Chromatin organization in early land plants reveals an ancestral association between H3K27me3, transposons, and constitutive heterochromatin.</title>
        <authorList>
            <person name="Montgomery S.A."/>
            <person name="Tanizawa Y."/>
            <person name="Galik B."/>
            <person name="Wang N."/>
            <person name="Ito T."/>
            <person name="Mochizuki T."/>
            <person name="Akimcheva S."/>
            <person name="Bowman J.L."/>
            <person name="Cognat V."/>
            <person name="Marechal-Drouard L."/>
            <person name="Ekker H."/>
            <person name="Hong S.F."/>
            <person name="Kohchi T."/>
            <person name="Lin S.S."/>
            <person name="Liu L.D."/>
            <person name="Nakamura Y."/>
            <person name="Valeeva L.R."/>
            <person name="Shakirov E.V."/>
            <person name="Shippen D.E."/>
            <person name="Wei W.L."/>
            <person name="Yagura M."/>
            <person name="Yamaoka S."/>
            <person name="Yamato K.T."/>
            <person name="Liu C."/>
            <person name="Berger F."/>
        </authorList>
    </citation>
    <scope>NUCLEOTIDE SEQUENCE [LARGE SCALE GENOMIC DNA]</scope>
    <source>
        <strain evidence="3">Tak-1</strain>
    </source>
</reference>
<feature type="compositionally biased region" description="Polar residues" evidence="1">
    <location>
        <begin position="397"/>
        <end position="406"/>
    </location>
</feature>
<feature type="region of interest" description="Disordered" evidence="1">
    <location>
        <begin position="1"/>
        <end position="85"/>
    </location>
</feature>
<name>A0AAF6AW03_MARPO</name>
<evidence type="ECO:0000313" key="2">
    <source>
        <dbReference type="EMBL" id="BBN03937.1"/>
    </source>
</evidence>
<feature type="region of interest" description="Disordered" evidence="1">
    <location>
        <begin position="304"/>
        <end position="325"/>
    </location>
</feature>
<feature type="region of interest" description="Disordered" evidence="1">
    <location>
        <begin position="421"/>
        <end position="446"/>
    </location>
</feature>
<feature type="compositionally biased region" description="Polar residues" evidence="1">
    <location>
        <begin position="57"/>
        <end position="74"/>
    </location>
</feature>
<dbReference type="AlphaFoldDB" id="A0AAF6AW03"/>
<feature type="compositionally biased region" description="Basic and acidic residues" evidence="1">
    <location>
        <begin position="38"/>
        <end position="55"/>
    </location>
</feature>
<protein>
    <submittedName>
        <fullName evidence="2">Uncharacterized protein</fullName>
    </submittedName>
</protein>
<proteinExistence type="predicted"/>
<dbReference type="Proteomes" id="UP001162541">
    <property type="component" value="Chromosome 3"/>
</dbReference>
<accession>A0AAF6AW03</accession>
<dbReference type="EMBL" id="AP019868">
    <property type="protein sequence ID" value="BBN03937.1"/>
    <property type="molecule type" value="Genomic_DNA"/>
</dbReference>
<feature type="compositionally biased region" description="Acidic residues" evidence="1">
    <location>
        <begin position="312"/>
        <end position="325"/>
    </location>
</feature>
<evidence type="ECO:0000313" key="3">
    <source>
        <dbReference type="Proteomes" id="UP001162541"/>
    </source>
</evidence>
<feature type="region of interest" description="Disordered" evidence="1">
    <location>
        <begin position="220"/>
        <end position="276"/>
    </location>
</feature>
<gene>
    <name evidence="2" type="ORF">Mp_3g00790</name>
</gene>
<feature type="compositionally biased region" description="Low complexity" evidence="1">
    <location>
        <begin position="371"/>
        <end position="385"/>
    </location>
</feature>
<feature type="region of interest" description="Disordered" evidence="1">
    <location>
        <begin position="370"/>
        <end position="407"/>
    </location>
</feature>
<organism evidence="2 3">
    <name type="scientific">Marchantia polymorpha subsp. ruderalis</name>
    <dbReference type="NCBI Taxonomy" id="1480154"/>
    <lineage>
        <taxon>Eukaryota</taxon>
        <taxon>Viridiplantae</taxon>
        <taxon>Streptophyta</taxon>
        <taxon>Embryophyta</taxon>
        <taxon>Marchantiophyta</taxon>
        <taxon>Marchantiopsida</taxon>
        <taxon>Marchantiidae</taxon>
        <taxon>Marchantiales</taxon>
        <taxon>Marchantiaceae</taxon>
        <taxon>Marchantia</taxon>
    </lineage>
</organism>
<feature type="compositionally biased region" description="Acidic residues" evidence="1">
    <location>
        <begin position="386"/>
        <end position="396"/>
    </location>
</feature>
<sequence length="446" mass="48621">MSAEAAMEDAHAAQGSGGDPQPSHSEDEGSVPSQMGSGRRDARVVCETFTGRDFRSGTASDSRRVASSANTTSSDAHKGSKHFKRRGVAYSHSRNPLLACFIGESVLSSRAIRLNPNCDTASSQRAFFSLIPVDSSKVNERTGEPSSPQLSCIGQVKCRQAKAPRGLGAGAVVEDLAQLDLTAERKESAAAPGGGRFGNRRSLERVRSFDLPAAAAVDDIPPLDLNEGTENPRLMRSTKRPGSLEVSKKAMEVEKQQHHQHQQQQGGSPPSPTVSKHSIQHFNHLLKQLLGASMMRTGFICGWNSRDSTRGDDDDACEPDDEEEATADHYEIDLSRFASCDMQAKTPSFRDTRYYQTTMGKKLADIRVHAHQQPASQVAAPAASDDSADERPDDENTSSSSVNFSRANHHPTIVIKCSVERRKPSSEPTLWKRRCMDRPLSLEVKR</sequence>